<gene>
    <name evidence="1" type="ORF">ABW06_02730</name>
</gene>
<sequence>MNEKIKVGLSRIGYPEKRCIMDTSLYECKNLNKTNVRKYSNYLRRKVLKKQERFIFAPFFEYNSVNSYIFFNDIPAKTTKKWIGIFETMIPRIPETMNFHRTDEYEDCFSLSSRENIKKLLDRMVFDNCISLNALSNNAKVIQSALLDLFPEYKDPLFDKIKVLHPPQKIFFTKEMVSTKWIGETIRFIFVGKDFYRKGGAEVVLAFNELVKTNKIPSNSIELTIIGKLDNRFNYAHGNYQDDMSFYHDVESIIKSSTYITYHDELSHIDVMHYISRSHVGLLPTWADTYGYSVLEFQSHGVPVITTDVRALSEINYSNYIIQVKKNRFSEIVVNSKKDKEMIRRDIIQGIKSYILYIMGDKIVDYSMLEDIHMGLVSNHDPEKYFNQLYSLIK</sequence>
<dbReference type="EMBL" id="LDZF01000002">
    <property type="protein sequence ID" value="KMK16146.1"/>
    <property type="molecule type" value="Genomic_DNA"/>
</dbReference>
<dbReference type="Pfam" id="PF13692">
    <property type="entry name" value="Glyco_trans_1_4"/>
    <property type="match status" value="1"/>
</dbReference>
<proteinExistence type="predicted"/>
<dbReference type="GO" id="GO:0016757">
    <property type="term" value="F:glycosyltransferase activity"/>
    <property type="evidence" value="ECO:0007669"/>
    <property type="project" value="InterPro"/>
</dbReference>
<dbReference type="Gene3D" id="3.40.50.2000">
    <property type="entry name" value="Glycogen Phosphorylase B"/>
    <property type="match status" value="1"/>
</dbReference>
<dbReference type="SUPFAM" id="SSF53756">
    <property type="entry name" value="UDP-Glycosyltransferase/glycogen phosphorylase"/>
    <property type="match status" value="1"/>
</dbReference>
<comment type="caution">
    <text evidence="1">The sequence shown here is derived from an EMBL/GenBank/DDBJ whole genome shotgun (WGS) entry which is preliminary data.</text>
</comment>
<evidence type="ECO:0000313" key="1">
    <source>
        <dbReference type="EMBL" id="KMK16146.1"/>
    </source>
</evidence>
<accession>A0A0J5L8Z9</accession>
<dbReference type="AlphaFoldDB" id="A0A0J5L8Z9"/>
<name>A0A0J5L8Z9_PLUGE</name>
<organism evidence="1 2">
    <name type="scientific">Pluralibacter gergoviae</name>
    <name type="common">Enterobacter gergoviae</name>
    <dbReference type="NCBI Taxonomy" id="61647"/>
    <lineage>
        <taxon>Bacteria</taxon>
        <taxon>Pseudomonadati</taxon>
        <taxon>Pseudomonadota</taxon>
        <taxon>Gammaproteobacteria</taxon>
        <taxon>Enterobacterales</taxon>
        <taxon>Enterobacteriaceae</taxon>
        <taxon>Pluralibacter</taxon>
    </lineage>
</organism>
<keyword evidence="2" id="KW-1185">Reference proteome</keyword>
<reference evidence="1 2" key="1">
    <citation type="submission" date="2015-05" db="EMBL/GenBank/DDBJ databases">
        <title>Genome sequences of Pluralibacter gergoviae.</title>
        <authorList>
            <person name="Greninger A.L."/>
            <person name="Miller S."/>
        </authorList>
    </citation>
    <scope>NUCLEOTIDE SEQUENCE [LARGE SCALE GENOMIC DNA]</scope>
    <source>
        <strain evidence="1 2">JS81F13</strain>
    </source>
</reference>
<evidence type="ECO:0000313" key="2">
    <source>
        <dbReference type="Proteomes" id="UP000036196"/>
    </source>
</evidence>
<dbReference type="Proteomes" id="UP000036196">
    <property type="component" value="Unassembled WGS sequence"/>
</dbReference>
<protein>
    <submittedName>
        <fullName evidence="1">Uncharacterized protein</fullName>
    </submittedName>
</protein>
<dbReference type="PATRIC" id="fig|61647.15.peg.1952"/>